<dbReference type="Proteomes" id="UP000288216">
    <property type="component" value="Unassembled WGS sequence"/>
</dbReference>
<keyword evidence="6" id="KW-1185">Reference proteome</keyword>
<evidence type="ECO:0000259" key="4">
    <source>
        <dbReference type="SMART" id="SM00210"/>
    </source>
</evidence>
<dbReference type="SMART" id="SM00210">
    <property type="entry name" value="TSPN"/>
    <property type="match status" value="1"/>
</dbReference>
<feature type="compositionally biased region" description="Polar residues" evidence="3">
    <location>
        <begin position="139"/>
        <end position="153"/>
    </location>
</feature>
<sequence length="742" mass="80185">EPADNFEILPSTSTNLSAVLVDSEIPLQSISTDPAAPSTASEILSMSMSTQTSPTPTNRQIVLQIVSIDSFDTLIDNEMLSQPPPTEPSATLITGEILQAILTNSSPTPTENEILLWPSSTTQPSTQTDGADTEVLFQSTSTGPSTVTESEVLSQSTSTGPSTVTGSEVLSESISTDSEKLKQMHDVITTESPYVMGMTLGLLQETSPTTEPPTAYFELAIISGSSDVLSLENVSERPLLKQHPAAASFQTTDTTSWKSSTQSPPGDSRMSIDNIPEMAVTASPSILMSITTWPTTASASWQNEESLNKPLREPLVQESENSSGINLLKEFQVLSSRAVAEVEGSQPHISAFRLNPSVQLKKEIGDVHPNGIPSEYSIIATFKMLEDTSQSIWNLWDVSDTNGREQVGIRIFGDSKSLDLFYRTSYNTIMFRTFTNVDILFDGSWHKLALSVNGKEAKLLIDCMQASKVVISDQQAINGNGYTSIAKRMLDDSTVSLDLQQLELYFDPDKAFLEGCCELSDLCDKTTEYSLTGNPSPCKCSHRQPGQQDNTGRQGEKGEKGTAGKPGRPGSQGLTGYYGRVGDTGPLGVSGPPGLRGQTGAQAEKGNKGETGYEGIWGLRGVKGNKGFPGIRGRLGMKGPRGLVGDPGLPGLKGTKGKLLEIQVNQEGTEAQASRHIKDHRDYKGHKALLDPRARKDFQDHEVMRGHWEYLDQEARKGTQECLDGPGLLGILEFMVILDTQE</sequence>
<feature type="domain" description="Thrombospondin-like N-terminal" evidence="4">
    <location>
        <begin position="324"/>
        <end position="508"/>
    </location>
</feature>
<organism evidence="5 6">
    <name type="scientific">Scyliorhinus torazame</name>
    <name type="common">Cloudy catshark</name>
    <name type="synonym">Catulus torazame</name>
    <dbReference type="NCBI Taxonomy" id="75743"/>
    <lineage>
        <taxon>Eukaryota</taxon>
        <taxon>Metazoa</taxon>
        <taxon>Chordata</taxon>
        <taxon>Craniata</taxon>
        <taxon>Vertebrata</taxon>
        <taxon>Chondrichthyes</taxon>
        <taxon>Elasmobranchii</taxon>
        <taxon>Galeomorphii</taxon>
        <taxon>Galeoidea</taxon>
        <taxon>Carcharhiniformes</taxon>
        <taxon>Scyliorhinidae</taxon>
        <taxon>Scyliorhinus</taxon>
    </lineage>
</organism>
<evidence type="ECO:0000256" key="2">
    <source>
        <dbReference type="ARBA" id="ARBA00022737"/>
    </source>
</evidence>
<feature type="region of interest" description="Disordered" evidence="3">
    <location>
        <begin position="242"/>
        <end position="269"/>
    </location>
</feature>
<dbReference type="AlphaFoldDB" id="A0A401P105"/>
<feature type="region of interest" description="Disordered" evidence="3">
    <location>
        <begin position="534"/>
        <end position="608"/>
    </location>
</feature>
<dbReference type="PANTHER" id="PTHR24023">
    <property type="entry name" value="COLLAGEN ALPHA"/>
    <property type="match status" value="1"/>
</dbReference>
<protein>
    <recommendedName>
        <fullName evidence="4">Thrombospondin-like N-terminal domain-containing protein</fullName>
    </recommendedName>
</protein>
<dbReference type="GO" id="GO:0005615">
    <property type="term" value="C:extracellular space"/>
    <property type="evidence" value="ECO:0007669"/>
    <property type="project" value="TreeGrafter"/>
</dbReference>
<proteinExistence type="predicted"/>
<feature type="region of interest" description="Disordered" evidence="3">
    <location>
        <begin position="139"/>
        <end position="173"/>
    </location>
</feature>
<comment type="caution">
    <text evidence="5">The sequence shown here is derived from an EMBL/GenBank/DDBJ whole genome shotgun (WGS) entry which is preliminary data.</text>
</comment>
<dbReference type="InterPro" id="IPR050149">
    <property type="entry name" value="Collagen_superfamily"/>
</dbReference>
<keyword evidence="2" id="KW-0677">Repeat</keyword>
<dbReference type="EMBL" id="BFAA01007038">
    <property type="protein sequence ID" value="GCB66783.1"/>
    <property type="molecule type" value="Genomic_DNA"/>
</dbReference>
<evidence type="ECO:0000313" key="5">
    <source>
        <dbReference type="EMBL" id="GCB66783.1"/>
    </source>
</evidence>
<gene>
    <name evidence="5" type="ORF">scyTo_0013615</name>
</gene>
<dbReference type="Gene3D" id="2.60.120.200">
    <property type="match status" value="1"/>
</dbReference>
<dbReference type="Pfam" id="PF01391">
    <property type="entry name" value="Collagen"/>
    <property type="match status" value="1"/>
</dbReference>
<evidence type="ECO:0000256" key="1">
    <source>
        <dbReference type="ARBA" id="ARBA00022525"/>
    </source>
</evidence>
<dbReference type="PANTHER" id="PTHR24023:SF1082">
    <property type="entry name" value="COLLAGEN TRIPLE HELIX REPEAT"/>
    <property type="match status" value="1"/>
</dbReference>
<feature type="compositionally biased region" description="Polar residues" evidence="3">
    <location>
        <begin position="248"/>
        <end position="265"/>
    </location>
</feature>
<dbReference type="InterPro" id="IPR008160">
    <property type="entry name" value="Collagen"/>
</dbReference>
<evidence type="ECO:0000313" key="6">
    <source>
        <dbReference type="Proteomes" id="UP000288216"/>
    </source>
</evidence>
<dbReference type="GO" id="GO:0031012">
    <property type="term" value="C:extracellular matrix"/>
    <property type="evidence" value="ECO:0007669"/>
    <property type="project" value="TreeGrafter"/>
</dbReference>
<keyword evidence="1" id="KW-0964">Secreted</keyword>
<reference evidence="5 6" key="1">
    <citation type="journal article" date="2018" name="Nat. Ecol. Evol.">
        <title>Shark genomes provide insights into elasmobranch evolution and the origin of vertebrates.</title>
        <authorList>
            <person name="Hara Y"/>
            <person name="Yamaguchi K"/>
            <person name="Onimaru K"/>
            <person name="Kadota M"/>
            <person name="Koyanagi M"/>
            <person name="Keeley SD"/>
            <person name="Tatsumi K"/>
            <person name="Tanaka K"/>
            <person name="Motone F"/>
            <person name="Kageyama Y"/>
            <person name="Nozu R"/>
            <person name="Adachi N"/>
            <person name="Nishimura O"/>
            <person name="Nakagawa R"/>
            <person name="Tanegashima C"/>
            <person name="Kiyatake I"/>
            <person name="Matsumoto R"/>
            <person name="Murakumo K"/>
            <person name="Nishida K"/>
            <person name="Terakita A"/>
            <person name="Kuratani S"/>
            <person name="Sato K"/>
            <person name="Hyodo S Kuraku.S."/>
        </authorList>
    </citation>
    <scope>NUCLEOTIDE SEQUENCE [LARGE SCALE GENOMIC DNA]</scope>
</reference>
<evidence type="ECO:0000256" key="3">
    <source>
        <dbReference type="SAM" id="MobiDB-lite"/>
    </source>
</evidence>
<accession>A0A401P105</accession>
<dbReference type="STRING" id="75743.A0A401P105"/>
<dbReference type="OrthoDB" id="6380629at2759"/>
<feature type="compositionally biased region" description="Polar residues" evidence="3">
    <location>
        <begin position="544"/>
        <end position="553"/>
    </location>
</feature>
<feature type="compositionally biased region" description="Low complexity" evidence="3">
    <location>
        <begin position="154"/>
        <end position="167"/>
    </location>
</feature>
<dbReference type="InterPro" id="IPR048287">
    <property type="entry name" value="TSPN-like_N"/>
</dbReference>
<dbReference type="SUPFAM" id="SSF49899">
    <property type="entry name" value="Concanavalin A-like lectins/glucanases"/>
    <property type="match status" value="1"/>
</dbReference>
<dbReference type="InterPro" id="IPR013320">
    <property type="entry name" value="ConA-like_dom_sf"/>
</dbReference>
<name>A0A401P105_SCYTO</name>
<feature type="non-terminal residue" evidence="5">
    <location>
        <position position="1"/>
    </location>
</feature>